<dbReference type="EMBL" id="CAMXCT030003079">
    <property type="protein sequence ID" value="CAL4789592.1"/>
    <property type="molecule type" value="Genomic_DNA"/>
</dbReference>
<name>A0A9P1D3G1_9DINO</name>
<dbReference type="Pfam" id="PF01121">
    <property type="entry name" value="CoaE"/>
    <property type="match status" value="2"/>
</dbReference>
<keyword evidence="5" id="KW-1185">Reference proteome</keyword>
<dbReference type="Gene3D" id="3.40.50.300">
    <property type="entry name" value="P-loop containing nucleotide triphosphate hydrolases"/>
    <property type="match status" value="2"/>
</dbReference>
<dbReference type="GO" id="GO:0004140">
    <property type="term" value="F:dephospho-CoA kinase activity"/>
    <property type="evidence" value="ECO:0007669"/>
    <property type="project" value="InterPro"/>
</dbReference>
<dbReference type="EMBL" id="CAMXCT010003079">
    <property type="protein sequence ID" value="CAI4002280.1"/>
    <property type="molecule type" value="Genomic_DNA"/>
</dbReference>
<evidence type="ECO:0000313" key="4">
    <source>
        <dbReference type="EMBL" id="CAL4789592.1"/>
    </source>
</evidence>
<proteinExistence type="inferred from homology"/>
<dbReference type="AlphaFoldDB" id="A0A9P1D3G1"/>
<dbReference type="GO" id="GO:0005524">
    <property type="term" value="F:ATP binding"/>
    <property type="evidence" value="ECO:0007669"/>
    <property type="project" value="UniProtKB-KW"/>
</dbReference>
<dbReference type="HAMAP" id="MF_00376">
    <property type="entry name" value="Dephospho_CoA_kinase"/>
    <property type="match status" value="1"/>
</dbReference>
<dbReference type="Proteomes" id="UP001152797">
    <property type="component" value="Unassembled WGS sequence"/>
</dbReference>
<reference evidence="3" key="1">
    <citation type="submission" date="2022-10" db="EMBL/GenBank/DDBJ databases">
        <authorList>
            <person name="Chen Y."/>
            <person name="Dougan E. K."/>
            <person name="Chan C."/>
            <person name="Rhodes N."/>
            <person name="Thang M."/>
        </authorList>
    </citation>
    <scope>NUCLEOTIDE SEQUENCE</scope>
</reference>
<gene>
    <name evidence="3" type="ORF">C1SCF055_LOCUS28245</name>
</gene>
<evidence type="ECO:0000313" key="5">
    <source>
        <dbReference type="Proteomes" id="UP001152797"/>
    </source>
</evidence>
<dbReference type="InterPro" id="IPR027417">
    <property type="entry name" value="P-loop_NTPase"/>
</dbReference>
<dbReference type="EMBL" id="CAMXCT020003079">
    <property type="protein sequence ID" value="CAL1155655.1"/>
    <property type="molecule type" value="Genomic_DNA"/>
</dbReference>
<dbReference type="NCBIfam" id="TIGR00152">
    <property type="entry name" value="dephospho-CoA kinase"/>
    <property type="match status" value="1"/>
</dbReference>
<accession>A0A9P1D3G1</accession>
<comment type="caution">
    <text evidence="3">The sequence shown here is derived from an EMBL/GenBank/DDBJ whole genome shotgun (WGS) entry which is preliminary data.</text>
</comment>
<evidence type="ECO:0000313" key="3">
    <source>
        <dbReference type="EMBL" id="CAI4002280.1"/>
    </source>
</evidence>
<dbReference type="GO" id="GO:0015937">
    <property type="term" value="P:coenzyme A biosynthetic process"/>
    <property type="evidence" value="ECO:0007669"/>
    <property type="project" value="InterPro"/>
</dbReference>
<dbReference type="InterPro" id="IPR001977">
    <property type="entry name" value="Depp_CoAkinase"/>
</dbReference>
<dbReference type="SUPFAM" id="SSF52540">
    <property type="entry name" value="P-loop containing nucleoside triphosphate hydrolases"/>
    <property type="match status" value="1"/>
</dbReference>
<keyword evidence="2" id="KW-0067">ATP-binding</keyword>
<dbReference type="PANTHER" id="PTHR10695">
    <property type="entry name" value="DEPHOSPHO-COA KINASE-RELATED"/>
    <property type="match status" value="1"/>
</dbReference>
<reference evidence="4 5" key="2">
    <citation type="submission" date="2024-05" db="EMBL/GenBank/DDBJ databases">
        <authorList>
            <person name="Chen Y."/>
            <person name="Shah S."/>
            <person name="Dougan E. K."/>
            <person name="Thang M."/>
            <person name="Chan C."/>
        </authorList>
    </citation>
    <scope>NUCLEOTIDE SEQUENCE [LARGE SCALE GENOMIC DNA]</scope>
</reference>
<evidence type="ECO:0000256" key="1">
    <source>
        <dbReference type="ARBA" id="ARBA00022741"/>
    </source>
</evidence>
<dbReference type="CDD" id="cd02022">
    <property type="entry name" value="DPCK"/>
    <property type="match status" value="1"/>
</dbReference>
<sequence length="226" mass="24269">MVRLLGLTGPIACGKSSVSQLLAESGWPVVDADQIAHQILADPTGPVHQRIVSEFGRDVLNAEGIIDRDKLGKIVFTDPAKRRKLDKVPPAFQCVAPRRRLCLSSVLVIVVLPEVQLKRLMERNNLTKEEAERKIAAQLSGEEQRKRADFVIENNGTLEDLRASVQDFRREAPAGWPVSQLALAAAAALAAGGTSTLAASKAGFSSLARSVLGCFGFAATAMCLSR</sequence>
<organism evidence="3">
    <name type="scientific">Cladocopium goreaui</name>
    <dbReference type="NCBI Taxonomy" id="2562237"/>
    <lineage>
        <taxon>Eukaryota</taxon>
        <taxon>Sar</taxon>
        <taxon>Alveolata</taxon>
        <taxon>Dinophyceae</taxon>
        <taxon>Suessiales</taxon>
        <taxon>Symbiodiniaceae</taxon>
        <taxon>Cladocopium</taxon>
    </lineage>
</organism>
<evidence type="ECO:0008006" key="6">
    <source>
        <dbReference type="Google" id="ProtNLM"/>
    </source>
</evidence>
<protein>
    <recommendedName>
        <fullName evidence="6">Dephospho-CoA kinase</fullName>
    </recommendedName>
</protein>
<dbReference type="PANTHER" id="PTHR10695:SF46">
    <property type="entry name" value="BIFUNCTIONAL COENZYME A SYNTHASE-RELATED"/>
    <property type="match status" value="1"/>
</dbReference>
<dbReference type="PROSITE" id="PS51219">
    <property type="entry name" value="DPCK"/>
    <property type="match status" value="1"/>
</dbReference>
<keyword evidence="1" id="KW-0547">Nucleotide-binding</keyword>
<dbReference type="OrthoDB" id="247245at2759"/>
<evidence type="ECO:0000256" key="2">
    <source>
        <dbReference type="ARBA" id="ARBA00022840"/>
    </source>
</evidence>